<dbReference type="Proteomes" id="UP001597601">
    <property type="component" value="Unassembled WGS sequence"/>
</dbReference>
<keyword evidence="2" id="KW-0732">Signal</keyword>
<evidence type="ECO:0000256" key="2">
    <source>
        <dbReference type="SAM" id="SignalP"/>
    </source>
</evidence>
<dbReference type="RefSeq" id="WP_377125107.1">
    <property type="nucleotide sequence ID" value="NZ_JBHUHN010000001.1"/>
</dbReference>
<accession>A0ABW5XNV0</accession>
<gene>
    <name evidence="3" type="ORF">ACFSYC_07390</name>
</gene>
<evidence type="ECO:0000256" key="1">
    <source>
        <dbReference type="SAM" id="MobiDB-lite"/>
    </source>
</evidence>
<feature type="signal peptide" evidence="2">
    <location>
        <begin position="1"/>
        <end position="21"/>
    </location>
</feature>
<organism evidence="3 4">
    <name type="scientific">Mucilaginibacter antarcticus</name>
    <dbReference type="NCBI Taxonomy" id="1855725"/>
    <lineage>
        <taxon>Bacteria</taxon>
        <taxon>Pseudomonadati</taxon>
        <taxon>Bacteroidota</taxon>
        <taxon>Sphingobacteriia</taxon>
        <taxon>Sphingobacteriales</taxon>
        <taxon>Sphingobacteriaceae</taxon>
        <taxon>Mucilaginibacter</taxon>
    </lineage>
</organism>
<evidence type="ECO:0000313" key="4">
    <source>
        <dbReference type="Proteomes" id="UP001597601"/>
    </source>
</evidence>
<proteinExistence type="predicted"/>
<evidence type="ECO:0008006" key="5">
    <source>
        <dbReference type="Google" id="ProtNLM"/>
    </source>
</evidence>
<name>A0ABW5XNV0_9SPHI</name>
<feature type="region of interest" description="Disordered" evidence="1">
    <location>
        <begin position="35"/>
        <end position="68"/>
    </location>
</feature>
<comment type="caution">
    <text evidence="3">The sequence shown here is derived from an EMBL/GenBank/DDBJ whole genome shotgun (WGS) entry which is preliminary data.</text>
</comment>
<sequence length="68" mass="7168">MKKFIIATAIILTAGITSTFAAEKNNLGTADRIEKNNLGTADKAGEKNNLGTADRAGEKNNLGTADRF</sequence>
<protein>
    <recommendedName>
        <fullName evidence="5">Pentapeptide repeat protein</fullName>
    </recommendedName>
</protein>
<reference evidence="4" key="1">
    <citation type="journal article" date="2019" name="Int. J. Syst. Evol. Microbiol.">
        <title>The Global Catalogue of Microorganisms (GCM) 10K type strain sequencing project: providing services to taxonomists for standard genome sequencing and annotation.</title>
        <authorList>
            <consortium name="The Broad Institute Genomics Platform"/>
            <consortium name="The Broad Institute Genome Sequencing Center for Infectious Disease"/>
            <person name="Wu L."/>
            <person name="Ma J."/>
        </authorList>
    </citation>
    <scope>NUCLEOTIDE SEQUENCE [LARGE SCALE GENOMIC DNA]</scope>
    <source>
        <strain evidence="4">KCTC 52232</strain>
    </source>
</reference>
<dbReference type="EMBL" id="JBHUON010000006">
    <property type="protein sequence ID" value="MFD2864511.1"/>
    <property type="molecule type" value="Genomic_DNA"/>
</dbReference>
<keyword evidence="4" id="KW-1185">Reference proteome</keyword>
<evidence type="ECO:0000313" key="3">
    <source>
        <dbReference type="EMBL" id="MFD2864511.1"/>
    </source>
</evidence>
<feature type="chain" id="PRO_5045616053" description="Pentapeptide repeat protein" evidence="2">
    <location>
        <begin position="22"/>
        <end position="68"/>
    </location>
</feature>